<feature type="domain" description="Glycosyl transferase family 1" evidence="1">
    <location>
        <begin position="185"/>
        <end position="346"/>
    </location>
</feature>
<dbReference type="PANTHER" id="PTHR12526">
    <property type="entry name" value="GLYCOSYLTRANSFERASE"/>
    <property type="match status" value="1"/>
</dbReference>
<protein>
    <submittedName>
        <fullName evidence="2">Glycosyltransferase</fullName>
    </submittedName>
</protein>
<keyword evidence="2" id="KW-0808">Transferase</keyword>
<dbReference type="AlphaFoldDB" id="A0A4S2FHH2"/>
<dbReference type="Proteomes" id="UP000310760">
    <property type="component" value="Unassembled WGS sequence"/>
</dbReference>
<dbReference type="GO" id="GO:0016757">
    <property type="term" value="F:glycosyltransferase activity"/>
    <property type="evidence" value="ECO:0007669"/>
    <property type="project" value="InterPro"/>
</dbReference>
<dbReference type="CDD" id="cd03801">
    <property type="entry name" value="GT4_PimA-like"/>
    <property type="match status" value="1"/>
</dbReference>
<proteinExistence type="predicted"/>
<organism evidence="2 3">
    <name type="scientific">Phocaeicola sartorii</name>
    <dbReference type="NCBI Taxonomy" id="671267"/>
    <lineage>
        <taxon>Bacteria</taxon>
        <taxon>Pseudomonadati</taxon>
        <taxon>Bacteroidota</taxon>
        <taxon>Bacteroidia</taxon>
        <taxon>Bacteroidales</taxon>
        <taxon>Bacteroidaceae</taxon>
        <taxon>Phocaeicola</taxon>
    </lineage>
</organism>
<comment type="caution">
    <text evidence="2">The sequence shown here is derived from an EMBL/GenBank/DDBJ whole genome shotgun (WGS) entry which is preliminary data.</text>
</comment>
<sequence length="373" mass="43867">MRKQYKINTVCCIFNVAAHYRALIYHFIDQELQADFYIGDTVGNLKKMDYSTLKGYKGTLKNVRCVFFSLNWQHRAVRLCCKPYQHYILTGDFHCVSTWCILLLCRLMGKRTYLWTHGWYGREGLMKKWIKRIFFGLATDVLLYGEYAYHLMIKEGFSSQKLHVIANSLNYDKQLLIRQGLQQTNIFREHFKNDNPTLIFVGRLTKVKKLDLLISACYKLYEEGSSVNLVLVGDEMEEFSIREFLLEENILNNIWIYGACYDENKLGELFYNADVCVSPGNVGLTSIHAFTYGCPVITHGNFTRQMPEFEVIENGRNGFFFKEDDLDSLTESIKIWLDYARDKRDIIRESCYEIIDKKFNPHYQIELLKKIVK</sequence>
<evidence type="ECO:0000313" key="3">
    <source>
        <dbReference type="Proteomes" id="UP000310760"/>
    </source>
</evidence>
<reference evidence="2 3" key="1">
    <citation type="submission" date="2019-04" db="EMBL/GenBank/DDBJ databases">
        <title>Microbes associate with the intestines of laboratory mice.</title>
        <authorList>
            <person name="Navarre W."/>
            <person name="Wong E."/>
            <person name="Huang K."/>
            <person name="Tropini C."/>
            <person name="Ng K."/>
            <person name="Yu B."/>
        </authorList>
    </citation>
    <scope>NUCLEOTIDE SEQUENCE [LARGE SCALE GENOMIC DNA]</scope>
    <source>
        <strain evidence="2 3">NM22_B1</strain>
    </source>
</reference>
<evidence type="ECO:0000313" key="2">
    <source>
        <dbReference type="EMBL" id="TGY68276.1"/>
    </source>
</evidence>
<evidence type="ECO:0000259" key="1">
    <source>
        <dbReference type="Pfam" id="PF00534"/>
    </source>
</evidence>
<gene>
    <name evidence="2" type="ORF">E5339_17145</name>
</gene>
<dbReference type="PANTHER" id="PTHR12526:SF637">
    <property type="entry name" value="GLYCOSYLTRANSFERASE EPSF-RELATED"/>
    <property type="match status" value="1"/>
</dbReference>
<dbReference type="Gene3D" id="3.40.50.2000">
    <property type="entry name" value="Glycogen Phosphorylase B"/>
    <property type="match status" value="2"/>
</dbReference>
<dbReference type="RefSeq" id="WP_135952404.1">
    <property type="nucleotide sequence ID" value="NZ_CAOOJZ010000043.1"/>
</dbReference>
<dbReference type="EMBL" id="SRYJ01000043">
    <property type="protein sequence ID" value="TGY68276.1"/>
    <property type="molecule type" value="Genomic_DNA"/>
</dbReference>
<dbReference type="SUPFAM" id="SSF53756">
    <property type="entry name" value="UDP-Glycosyltransferase/glycogen phosphorylase"/>
    <property type="match status" value="1"/>
</dbReference>
<name>A0A4S2FHH2_9BACT</name>
<accession>A0A4S2FHH2</accession>
<dbReference type="InterPro" id="IPR001296">
    <property type="entry name" value="Glyco_trans_1"/>
</dbReference>
<dbReference type="Pfam" id="PF00534">
    <property type="entry name" value="Glycos_transf_1"/>
    <property type="match status" value="1"/>
</dbReference>